<feature type="transmembrane region" description="Helical" evidence="4">
    <location>
        <begin position="24"/>
        <end position="48"/>
    </location>
</feature>
<comment type="catalytic activity">
    <reaction evidence="3">
        <text>di-trans,octa-cis-undecaprenyl diphosphate + H2O = di-trans,octa-cis-undecaprenyl phosphate + phosphate + H(+)</text>
        <dbReference type="Rhea" id="RHEA:28094"/>
        <dbReference type="ChEBI" id="CHEBI:15377"/>
        <dbReference type="ChEBI" id="CHEBI:15378"/>
        <dbReference type="ChEBI" id="CHEBI:43474"/>
        <dbReference type="ChEBI" id="CHEBI:58405"/>
        <dbReference type="ChEBI" id="CHEBI:60392"/>
        <dbReference type="EC" id="3.6.1.27"/>
    </reaction>
</comment>
<evidence type="ECO:0000256" key="1">
    <source>
        <dbReference type="ARBA" id="ARBA00012374"/>
    </source>
</evidence>
<dbReference type="EC" id="3.6.1.27" evidence="1"/>
<sequence length="198" mass="21684">MNALETLNQSAFLALNASPGTPEIILALARFSASGIIFVVPAVLLWLWFSGGRQGHRQALFCALSILTALGLGAACAMLWFHPRPFMIPLGHTWINHPADNSFPSDHGTVMFSAAFALLSLRLRALGIFLLLAALPVAWARIFLGVHFPLDMVGAVLVSVWGVCIAKLVWLRVGRRLTLLCEAVSRRMFAWLPPRFTP</sequence>
<feature type="transmembrane region" description="Helical" evidence="4">
    <location>
        <begin position="60"/>
        <end position="82"/>
    </location>
</feature>
<dbReference type="CDD" id="cd03385">
    <property type="entry name" value="PAP2_BcrC_like"/>
    <property type="match status" value="1"/>
</dbReference>
<evidence type="ECO:0000256" key="3">
    <source>
        <dbReference type="ARBA" id="ARBA00047594"/>
    </source>
</evidence>
<gene>
    <name evidence="6" type="ORF">GJ746_19270</name>
</gene>
<dbReference type="EMBL" id="CP046115">
    <property type="protein sequence ID" value="QGN39300.1"/>
    <property type="molecule type" value="Genomic_DNA"/>
</dbReference>
<keyword evidence="4" id="KW-1133">Transmembrane helix</keyword>
<keyword evidence="4" id="KW-0472">Membrane</keyword>
<dbReference type="GO" id="GO:0050380">
    <property type="term" value="F:undecaprenyl-diphosphatase activity"/>
    <property type="evidence" value="ECO:0007669"/>
    <property type="project" value="UniProtKB-EC"/>
</dbReference>
<dbReference type="SMART" id="SM00014">
    <property type="entry name" value="acidPPc"/>
    <property type="match status" value="1"/>
</dbReference>
<feature type="domain" description="Phosphatidic acid phosphatase type 2/haloperoxidase" evidence="5">
    <location>
        <begin position="58"/>
        <end position="167"/>
    </location>
</feature>
<dbReference type="Gene3D" id="1.20.144.10">
    <property type="entry name" value="Phosphatidic acid phosphatase type 2/haloperoxidase"/>
    <property type="match status" value="1"/>
</dbReference>
<evidence type="ECO:0000256" key="4">
    <source>
        <dbReference type="SAM" id="Phobius"/>
    </source>
</evidence>
<name>A0A6B8N0Y1_KLEOX</name>
<dbReference type="SUPFAM" id="SSF48317">
    <property type="entry name" value="Acid phosphatase/Vanadium-dependent haloperoxidase"/>
    <property type="match status" value="1"/>
</dbReference>
<organism evidence="6 7">
    <name type="scientific">Klebsiella oxytoca</name>
    <dbReference type="NCBI Taxonomy" id="571"/>
    <lineage>
        <taxon>Bacteria</taxon>
        <taxon>Pseudomonadati</taxon>
        <taxon>Pseudomonadota</taxon>
        <taxon>Gammaproteobacteria</taxon>
        <taxon>Enterobacterales</taxon>
        <taxon>Enterobacteriaceae</taxon>
        <taxon>Klebsiella/Raoultella group</taxon>
        <taxon>Klebsiella</taxon>
    </lineage>
</organism>
<feature type="transmembrane region" description="Helical" evidence="4">
    <location>
        <begin position="128"/>
        <end position="146"/>
    </location>
</feature>
<dbReference type="GO" id="GO:0005886">
    <property type="term" value="C:plasma membrane"/>
    <property type="evidence" value="ECO:0007669"/>
    <property type="project" value="InterPro"/>
</dbReference>
<dbReference type="OrthoDB" id="9801622at2"/>
<dbReference type="Proteomes" id="UP000427108">
    <property type="component" value="Chromosome"/>
</dbReference>
<evidence type="ECO:0000259" key="5">
    <source>
        <dbReference type="SMART" id="SM00014"/>
    </source>
</evidence>
<keyword evidence="4" id="KW-0812">Transmembrane</keyword>
<dbReference type="InterPro" id="IPR033879">
    <property type="entry name" value="UPP_Pase"/>
</dbReference>
<evidence type="ECO:0000313" key="7">
    <source>
        <dbReference type="Proteomes" id="UP000427108"/>
    </source>
</evidence>
<protein>
    <recommendedName>
        <fullName evidence="1">undecaprenyl-diphosphate phosphatase</fullName>
        <ecNumber evidence="1">3.6.1.27</ecNumber>
    </recommendedName>
    <alternativeName>
        <fullName evidence="2">Undecaprenyl pyrophosphate phosphatase</fullName>
    </alternativeName>
</protein>
<proteinExistence type="predicted"/>
<dbReference type="PANTHER" id="PTHR14969">
    <property type="entry name" value="SPHINGOSINE-1-PHOSPHATE PHOSPHOHYDROLASE"/>
    <property type="match status" value="1"/>
</dbReference>
<dbReference type="Pfam" id="PF01569">
    <property type="entry name" value="PAP2"/>
    <property type="match status" value="1"/>
</dbReference>
<dbReference type="AlphaFoldDB" id="A0A6B8N0Y1"/>
<dbReference type="RefSeq" id="WP_154681630.1">
    <property type="nucleotide sequence ID" value="NZ_CP046115.1"/>
</dbReference>
<accession>A0A6B8N0Y1</accession>
<dbReference type="PANTHER" id="PTHR14969:SF13">
    <property type="entry name" value="AT30094P"/>
    <property type="match status" value="1"/>
</dbReference>
<reference evidence="6 7" key="1">
    <citation type="submission" date="2019-11" db="EMBL/GenBank/DDBJ databases">
        <title>Isolation and Application of One Kind of P-Hydroxybenzoic Acid Degrading Bacterium in Mitigating Cropping Obstacle of Cucumber.</title>
        <authorList>
            <person name="Wu F."/>
            <person name="An Y."/>
        </authorList>
    </citation>
    <scope>NUCLEOTIDE SEQUENCE [LARGE SCALE GENOMIC DNA]</scope>
    <source>
        <strain evidence="6 7">P620</strain>
    </source>
</reference>
<evidence type="ECO:0000313" key="6">
    <source>
        <dbReference type="EMBL" id="QGN39300.1"/>
    </source>
</evidence>
<dbReference type="InterPro" id="IPR000326">
    <property type="entry name" value="PAP2/HPO"/>
</dbReference>
<evidence type="ECO:0000256" key="2">
    <source>
        <dbReference type="ARBA" id="ARBA00032707"/>
    </source>
</evidence>
<dbReference type="InterPro" id="IPR036938">
    <property type="entry name" value="PAP2/HPO_sf"/>
</dbReference>
<feature type="transmembrane region" description="Helical" evidence="4">
    <location>
        <begin position="102"/>
        <end position="121"/>
    </location>
</feature>
<feature type="transmembrane region" description="Helical" evidence="4">
    <location>
        <begin position="152"/>
        <end position="170"/>
    </location>
</feature>